<dbReference type="Proteomes" id="UP000320722">
    <property type="component" value="Chromosome"/>
</dbReference>
<dbReference type="RefSeq" id="WP_145043128.1">
    <property type="nucleotide sequence ID" value="NZ_CP036266.1"/>
</dbReference>
<dbReference type="EMBL" id="CP036347">
    <property type="protein sequence ID" value="QDU05111.1"/>
    <property type="molecule type" value="Genomic_DNA"/>
</dbReference>
<name>A0A517WIN6_9PLAN</name>
<evidence type="ECO:0000313" key="3">
    <source>
        <dbReference type="Proteomes" id="UP000320421"/>
    </source>
</evidence>
<accession>A0A517WIN6</accession>
<dbReference type="InterPro" id="IPR006311">
    <property type="entry name" value="TAT_signal"/>
</dbReference>
<dbReference type="Pfam" id="PF07394">
    <property type="entry name" value="DUF1501"/>
    <property type="match status" value="1"/>
</dbReference>
<dbReference type="InterPro" id="IPR017850">
    <property type="entry name" value="Alkaline_phosphatase_core_sf"/>
</dbReference>
<evidence type="ECO:0008006" key="5">
    <source>
        <dbReference type="Google" id="ProtNLM"/>
    </source>
</evidence>
<dbReference type="PANTHER" id="PTHR43737:SF1">
    <property type="entry name" value="DUF1501 DOMAIN-CONTAINING PROTEIN"/>
    <property type="match status" value="1"/>
</dbReference>
<reference evidence="3 4" key="1">
    <citation type="submission" date="2019-02" db="EMBL/GenBank/DDBJ databases">
        <title>Deep-cultivation of Planctomycetes and their phenomic and genomic characterization uncovers novel biology.</title>
        <authorList>
            <person name="Wiegand S."/>
            <person name="Jogler M."/>
            <person name="Boedeker C."/>
            <person name="Pinto D."/>
            <person name="Vollmers J."/>
            <person name="Rivas-Marin E."/>
            <person name="Kohn T."/>
            <person name="Peeters S.H."/>
            <person name="Heuer A."/>
            <person name="Rast P."/>
            <person name="Oberbeckmann S."/>
            <person name="Bunk B."/>
            <person name="Jeske O."/>
            <person name="Meyerdierks A."/>
            <person name="Storesund J.E."/>
            <person name="Kallscheuer N."/>
            <person name="Luecker S."/>
            <person name="Lage O.M."/>
            <person name="Pohl T."/>
            <person name="Merkel B.J."/>
            <person name="Hornburger P."/>
            <person name="Mueller R.-W."/>
            <person name="Bruemmer F."/>
            <person name="Labrenz M."/>
            <person name="Spormann A.M."/>
            <person name="Op den Camp H."/>
            <person name="Overmann J."/>
            <person name="Amann R."/>
            <person name="Jetten M.S.M."/>
            <person name="Mascher T."/>
            <person name="Medema M.H."/>
            <person name="Devos D.P."/>
            <person name="Kaster A.-K."/>
            <person name="Ovreas L."/>
            <person name="Rohde M."/>
            <person name="Galperin M.Y."/>
            <person name="Jogler C."/>
        </authorList>
    </citation>
    <scope>NUCLEOTIDE SEQUENCE [LARGE SCALE GENOMIC DNA]</scope>
    <source>
        <strain evidence="1 3">HG66A1</strain>
        <strain evidence="2 4">V6</strain>
    </source>
</reference>
<evidence type="ECO:0000313" key="2">
    <source>
        <dbReference type="EMBL" id="QDU05111.1"/>
    </source>
</evidence>
<evidence type="ECO:0000313" key="4">
    <source>
        <dbReference type="Proteomes" id="UP000320722"/>
    </source>
</evidence>
<dbReference type="SUPFAM" id="SSF53649">
    <property type="entry name" value="Alkaline phosphatase-like"/>
    <property type="match status" value="1"/>
</dbReference>
<dbReference type="PANTHER" id="PTHR43737">
    <property type="entry name" value="BLL7424 PROTEIN"/>
    <property type="match status" value="1"/>
</dbReference>
<protein>
    <recommendedName>
        <fullName evidence="5">DUF1501 domain-containing protein</fullName>
    </recommendedName>
</protein>
<dbReference type="Proteomes" id="UP000320421">
    <property type="component" value="Chromosome"/>
</dbReference>
<sequence length="487" mass="53740">MLFPPQSHSEQTLLNRRRFFATGASGLGTLALASLLKEEGLLASETSAPQAHFAPKAKRCIYLFMEGGPSQMDLFDPKPKLNELDGQPMPESMLKDIKFAFIQKEAARLMGSPRTFKRYGECGMELSDLLPHLSTCVDDIAMIRSMHCEQFNHLPGQLMMLTGSDLQGRPTLGSWLNYGLGSESSNLPGYVVLATLGRGLPGGASSWSSGFLPSQYAGTLFRNQGSPVLNLETPQQVSSAAQMRSLQAINELNGLRFEQVGNPEIASRINAYELAFRMQQTAPELLDLSGETKATLEEYGVTRDEASKSGTAGFLGSYARNCLLARRMVERGVRFVTLFLSTWDHHSSLDSGLERYTQISDQPVAALLKDLKRRGLLEDTLVVWGGEFGRTPLGENRVNFKKVTGRDHHPYSFSMWMAGGGIKGGQTIGETDEIGWGVAKDPIHVHDLHATILHLFGLNHEELTYRFQGRDFRLTDVEGTVVQRLLA</sequence>
<dbReference type="Gene3D" id="3.40.720.10">
    <property type="entry name" value="Alkaline Phosphatase, subunit A"/>
    <property type="match status" value="1"/>
</dbReference>
<proteinExistence type="predicted"/>
<dbReference type="PROSITE" id="PS51318">
    <property type="entry name" value="TAT"/>
    <property type="match status" value="1"/>
</dbReference>
<dbReference type="AlphaFoldDB" id="A0A517WIN6"/>
<dbReference type="InterPro" id="IPR010869">
    <property type="entry name" value="DUF1501"/>
</dbReference>
<dbReference type="EMBL" id="CP036266">
    <property type="protein sequence ID" value="QDT23145.1"/>
    <property type="molecule type" value="Genomic_DNA"/>
</dbReference>
<organism evidence="2 4">
    <name type="scientific">Gimesia chilikensis</name>
    <dbReference type="NCBI Taxonomy" id="2605989"/>
    <lineage>
        <taxon>Bacteria</taxon>
        <taxon>Pseudomonadati</taxon>
        <taxon>Planctomycetota</taxon>
        <taxon>Planctomycetia</taxon>
        <taxon>Planctomycetales</taxon>
        <taxon>Planctomycetaceae</taxon>
        <taxon>Gimesia</taxon>
    </lineage>
</organism>
<keyword evidence="3" id="KW-1185">Reference proteome</keyword>
<accession>A0A517PUT7</accession>
<gene>
    <name evidence="1" type="ORF">HG66A1_49600</name>
    <name evidence="2" type="ORF">V6x_48450</name>
</gene>
<dbReference type="OrthoDB" id="127333at2"/>
<evidence type="ECO:0000313" key="1">
    <source>
        <dbReference type="EMBL" id="QDT23145.1"/>
    </source>
</evidence>